<protein>
    <submittedName>
        <fullName evidence="1">Uncharacterized protein</fullName>
    </submittedName>
</protein>
<evidence type="ECO:0000313" key="2">
    <source>
        <dbReference type="Proteomes" id="UP000275267"/>
    </source>
</evidence>
<keyword evidence="2" id="KW-1185">Reference proteome</keyword>
<comment type="caution">
    <text evidence="1">The sequence shown here is derived from an EMBL/GenBank/DDBJ whole genome shotgun (WGS) entry which is preliminary data.</text>
</comment>
<proteinExistence type="predicted"/>
<accession>A0A3L6RZZ1</accession>
<reference evidence="2" key="1">
    <citation type="journal article" date="2019" name="Nat. Commun.">
        <title>The genome of broomcorn millet.</title>
        <authorList>
            <person name="Zou C."/>
            <person name="Miki D."/>
            <person name="Li D."/>
            <person name="Tang Q."/>
            <person name="Xiao L."/>
            <person name="Rajput S."/>
            <person name="Deng P."/>
            <person name="Jia W."/>
            <person name="Huang R."/>
            <person name="Zhang M."/>
            <person name="Sun Y."/>
            <person name="Hu J."/>
            <person name="Fu X."/>
            <person name="Schnable P.S."/>
            <person name="Li F."/>
            <person name="Zhang H."/>
            <person name="Feng B."/>
            <person name="Zhu X."/>
            <person name="Liu R."/>
            <person name="Schnable J.C."/>
            <person name="Zhu J.-K."/>
            <person name="Zhang H."/>
        </authorList>
    </citation>
    <scope>NUCLEOTIDE SEQUENCE [LARGE SCALE GENOMIC DNA]</scope>
</reference>
<evidence type="ECO:0000313" key="1">
    <source>
        <dbReference type="EMBL" id="RLN12474.1"/>
    </source>
</evidence>
<dbReference type="AlphaFoldDB" id="A0A3L6RZZ1"/>
<dbReference type="EMBL" id="PQIB02000006">
    <property type="protein sequence ID" value="RLN12474.1"/>
    <property type="molecule type" value="Genomic_DNA"/>
</dbReference>
<gene>
    <name evidence="1" type="ORF">C2845_PM09G00460</name>
</gene>
<organism evidence="1 2">
    <name type="scientific">Panicum miliaceum</name>
    <name type="common">Proso millet</name>
    <name type="synonym">Broomcorn millet</name>
    <dbReference type="NCBI Taxonomy" id="4540"/>
    <lineage>
        <taxon>Eukaryota</taxon>
        <taxon>Viridiplantae</taxon>
        <taxon>Streptophyta</taxon>
        <taxon>Embryophyta</taxon>
        <taxon>Tracheophyta</taxon>
        <taxon>Spermatophyta</taxon>
        <taxon>Magnoliopsida</taxon>
        <taxon>Liliopsida</taxon>
        <taxon>Poales</taxon>
        <taxon>Poaceae</taxon>
        <taxon>PACMAD clade</taxon>
        <taxon>Panicoideae</taxon>
        <taxon>Panicodae</taxon>
        <taxon>Paniceae</taxon>
        <taxon>Panicinae</taxon>
        <taxon>Panicum</taxon>
        <taxon>Panicum sect. Panicum</taxon>
    </lineage>
</organism>
<dbReference type="Proteomes" id="UP000275267">
    <property type="component" value="Unassembled WGS sequence"/>
</dbReference>
<name>A0A3L6RZZ1_PANMI</name>
<sequence>MGRTGGSWYFYLQDRRILVELDGPTGDSTSSVVPAIEDLDQGCSYSVTQGRDGKPRFFTVCNNTMKVFAKLQQRRVGLGE</sequence>